<dbReference type="AlphaFoldDB" id="A0A7S3ZX78"/>
<reference evidence="2" key="1">
    <citation type="submission" date="2021-01" db="EMBL/GenBank/DDBJ databases">
        <authorList>
            <person name="Corre E."/>
            <person name="Pelletier E."/>
            <person name="Niang G."/>
            <person name="Scheremetjew M."/>
            <person name="Finn R."/>
            <person name="Kale V."/>
            <person name="Holt S."/>
            <person name="Cochrane G."/>
            <person name="Meng A."/>
            <person name="Brown T."/>
            <person name="Cohen L."/>
        </authorList>
    </citation>
    <scope>NUCLEOTIDE SEQUENCE</scope>
    <source>
        <strain evidence="2">CCMP1756</strain>
    </source>
</reference>
<organism evidence="2">
    <name type="scientific">Pelagomonas calceolata</name>
    <dbReference type="NCBI Taxonomy" id="35677"/>
    <lineage>
        <taxon>Eukaryota</taxon>
        <taxon>Sar</taxon>
        <taxon>Stramenopiles</taxon>
        <taxon>Ochrophyta</taxon>
        <taxon>Pelagophyceae</taxon>
        <taxon>Pelagomonadales</taxon>
        <taxon>Pelagomonadaceae</taxon>
        <taxon>Pelagomonas</taxon>
    </lineage>
</organism>
<dbReference type="EMBL" id="HBIW01014351">
    <property type="protein sequence ID" value="CAE0696908.1"/>
    <property type="molecule type" value="Transcribed_RNA"/>
</dbReference>
<name>A0A7S3ZX78_9STRA</name>
<evidence type="ECO:0000256" key="1">
    <source>
        <dbReference type="SAM" id="MobiDB-lite"/>
    </source>
</evidence>
<gene>
    <name evidence="2" type="ORF">PCAL00307_LOCUS12344</name>
</gene>
<proteinExistence type="predicted"/>
<protein>
    <submittedName>
        <fullName evidence="2">Uncharacterized protein</fullName>
    </submittedName>
</protein>
<feature type="region of interest" description="Disordered" evidence="1">
    <location>
        <begin position="1"/>
        <end position="76"/>
    </location>
</feature>
<accession>A0A7S3ZX78</accession>
<evidence type="ECO:0000313" key="2">
    <source>
        <dbReference type="EMBL" id="CAE0696908.1"/>
    </source>
</evidence>
<sequence length="401" mass="45582">MCRCELPQTRRGSDSHGQTVVDLLSNGTPRRHRRVRAPGQPNTMSAHQRQPRHTPHDDDDDEEHTLLPARDGDTDDDIDDLMKQLPDDTIRGALVDAGATKLLVPMLIAAYAVWYAGVRHPKYHKPRTPLHHFPPQRIVHHADHQHELRRRWLKATHAIDLTGEGFGYTDAASITNAILEHRRSLSPADVEVFYNEGRSGRRLSEENITCVFGHGHRAPPDGHLRLPRSFYESASFGIAMHHDLDNTHDILSERGDLSELEAALKNASMSPQPSRVLPWRALLADSDDDVAEGWVAQYDLRDLETWRAERRGRMASLEAPLRAENAGAVDELWMEAERQIEKIVRRFGLLMYVSWTPHVWGRARPGDVVMDDLTHVHVLQKTVPARSGYQHLRDHAVVWAM</sequence>